<dbReference type="InParanoid" id="G0PK69"/>
<feature type="region of interest" description="Disordered" evidence="1">
    <location>
        <begin position="240"/>
        <end position="260"/>
    </location>
</feature>
<name>G0PK69_CAEBE</name>
<sequence length="270" mass="31253">MQKWVKMNELMLEAFELREGLKKWKITVREEIKEFLKTMYWTARIQGLEDTLKTKYGLVNEIREVLEEISFDWSSFLRKPHQSNSTVTALVPPLPELRPMKEEVLEDVVEQKALILPVVTSGTNRNKVTPSPALSSVPPRNTSTPLFVHQPPQNFPGTPAVSVHKPNPPPVPFPNHQQIDDWLRPLYDAGNLYLMLPVWIPLRPNDYELGPNIRQNTPYEVPHFNTHPNANNQYIQNTSAQLNMPPHNNDDRYDAPPRGQLPTHWFPAHW</sequence>
<proteinExistence type="predicted"/>
<dbReference type="EMBL" id="GL380815">
    <property type="protein sequence ID" value="EGT31798.1"/>
    <property type="molecule type" value="Genomic_DNA"/>
</dbReference>
<protein>
    <submittedName>
        <fullName evidence="2">Uncharacterized protein</fullName>
    </submittedName>
</protein>
<evidence type="ECO:0000256" key="1">
    <source>
        <dbReference type="SAM" id="MobiDB-lite"/>
    </source>
</evidence>
<accession>G0PK69</accession>
<gene>
    <name evidence="2" type="ORF">CAEBREN_06328</name>
</gene>
<evidence type="ECO:0000313" key="2">
    <source>
        <dbReference type="EMBL" id="EGT31798.1"/>
    </source>
</evidence>
<keyword evidence="3" id="KW-1185">Reference proteome</keyword>
<dbReference type="AlphaFoldDB" id="G0PK69"/>
<evidence type="ECO:0000313" key="3">
    <source>
        <dbReference type="Proteomes" id="UP000008068"/>
    </source>
</evidence>
<dbReference type="HOGENOM" id="CLU_1031447_0_0_1"/>
<reference evidence="3" key="1">
    <citation type="submission" date="2011-07" db="EMBL/GenBank/DDBJ databases">
        <authorList>
            <consortium name="Caenorhabditis brenneri Sequencing and Analysis Consortium"/>
            <person name="Wilson R.K."/>
        </authorList>
    </citation>
    <scope>NUCLEOTIDE SEQUENCE [LARGE SCALE GENOMIC DNA]</scope>
    <source>
        <strain evidence="3">PB2801</strain>
    </source>
</reference>
<organism evidence="3">
    <name type="scientific">Caenorhabditis brenneri</name>
    <name type="common">Nematode worm</name>
    <dbReference type="NCBI Taxonomy" id="135651"/>
    <lineage>
        <taxon>Eukaryota</taxon>
        <taxon>Metazoa</taxon>
        <taxon>Ecdysozoa</taxon>
        <taxon>Nematoda</taxon>
        <taxon>Chromadorea</taxon>
        <taxon>Rhabditida</taxon>
        <taxon>Rhabditina</taxon>
        <taxon>Rhabditomorpha</taxon>
        <taxon>Rhabditoidea</taxon>
        <taxon>Rhabditidae</taxon>
        <taxon>Peloderinae</taxon>
        <taxon>Caenorhabditis</taxon>
    </lineage>
</organism>
<dbReference type="Proteomes" id="UP000008068">
    <property type="component" value="Unassembled WGS sequence"/>
</dbReference>